<dbReference type="HOGENOM" id="CLU_030437_1_0_1"/>
<dbReference type="PANTHER" id="PTHR14614">
    <property type="entry name" value="HEPATOCELLULAR CARCINOMA-ASSOCIATED ANTIGEN"/>
    <property type="match status" value="1"/>
</dbReference>
<dbReference type="InterPro" id="IPR029063">
    <property type="entry name" value="SAM-dependent_MTases_sf"/>
</dbReference>
<dbReference type="AlphaFoldDB" id="K1WNQ3"/>
<sequence length="572" mass="61847">MRGAIPTTLLPQLPRAQYTLSPLCPGDLLGYMSVLKDMYMPPIHGGFTAGDVELDEEDKDADTQPNNRRRSRTLSGGSVDLVPPGLGLEMDGLSLQDTIKERAEDEFSDYSDHSDYEQEGDEPYNDPFEREWAEKWLNGVVRRAQTFLEEAEEDAEVGEYEAILREATAVLAMMAGTSAAGSLTRHLVFPLAPELGPALRAMRPAIMPANADRSPETATFLNKLATSPSSPTVGMSALARRRSSHHSHGSSVGSDGWKGGKRKPAALPVLLHDAPMSDHISVGVQTWGSAILLGREMSLRPADFGLFPRPGQTYPHGGGTRVLELGAGTGLLSILCRKLLDLHAATNALNTSSSEPRTPQTASTLTPTTADAGLVVATDFHPDVLANLRVCVDLNAPPRLPGQEAGPGIEIVKLDWTTFPGYMASGGKEGEEELAPWLDTPFDLVLASDCVYDPTHAQMLRDVAGWVLRLPEGEDQGGTMHILSPIRPTFTPELESIDVAFPTIESYTPLAERRAAAEQGEVTDKEMRGEGLGLKQGLKLGVRGGKRSVRGRKGEGRTDEVAGYWWWEVGWG</sequence>
<keyword evidence="3" id="KW-1185">Reference proteome</keyword>
<name>K1WNQ3_TRIAC</name>
<evidence type="ECO:0008006" key="4">
    <source>
        <dbReference type="Google" id="ProtNLM"/>
    </source>
</evidence>
<dbReference type="OMA" id="WLEDHES"/>
<dbReference type="eggNOG" id="ENOG502S5BS">
    <property type="taxonomic scope" value="Eukaryota"/>
</dbReference>
<comment type="caution">
    <text evidence="2">The sequence shown here is derived from an EMBL/GenBank/DDBJ whole genome shotgun (WGS) entry which is preliminary data.</text>
</comment>
<dbReference type="InParanoid" id="K1WNQ3"/>
<feature type="region of interest" description="Disordered" evidence="1">
    <location>
        <begin position="224"/>
        <end position="260"/>
    </location>
</feature>
<dbReference type="Gene3D" id="3.40.50.150">
    <property type="entry name" value="Vaccinia Virus protein VP39"/>
    <property type="match status" value="1"/>
</dbReference>
<organism evidence="2 3">
    <name type="scientific">Trichosporon asahii var. asahii (strain CBS 8904)</name>
    <name type="common">Yeast</name>
    <dbReference type="NCBI Taxonomy" id="1220162"/>
    <lineage>
        <taxon>Eukaryota</taxon>
        <taxon>Fungi</taxon>
        <taxon>Dikarya</taxon>
        <taxon>Basidiomycota</taxon>
        <taxon>Agaricomycotina</taxon>
        <taxon>Tremellomycetes</taxon>
        <taxon>Trichosporonales</taxon>
        <taxon>Trichosporonaceae</taxon>
        <taxon>Trichosporon</taxon>
    </lineage>
</organism>
<feature type="compositionally biased region" description="Polar residues" evidence="1">
    <location>
        <begin position="224"/>
        <end position="233"/>
    </location>
</feature>
<dbReference type="STRING" id="1220162.K1WNQ3"/>
<dbReference type="InterPro" id="IPR019410">
    <property type="entry name" value="Methyltransf_16"/>
</dbReference>
<dbReference type="PANTHER" id="PTHR14614:SF142">
    <property type="entry name" value="FAM86 N-TERMINAL DOMAIN-CONTAINING PROTEIN"/>
    <property type="match status" value="1"/>
</dbReference>
<evidence type="ECO:0000256" key="1">
    <source>
        <dbReference type="SAM" id="MobiDB-lite"/>
    </source>
</evidence>
<reference evidence="2 3" key="1">
    <citation type="journal article" date="2012" name="Eukaryot. Cell">
        <title>Genome sequence of the Trichosporon asahii environmental strain CBS 8904.</title>
        <authorList>
            <person name="Yang R.Y."/>
            <person name="Li H.T."/>
            <person name="Zhu H."/>
            <person name="Zhou G.P."/>
            <person name="Wang M."/>
            <person name="Wang L."/>
        </authorList>
    </citation>
    <scope>NUCLEOTIDE SEQUENCE [LARGE SCALE GENOMIC DNA]</scope>
    <source>
        <strain evidence="2 3">CBS 8904</strain>
    </source>
</reference>
<proteinExistence type="predicted"/>
<dbReference type="Proteomes" id="UP000006757">
    <property type="component" value="Unassembled WGS sequence"/>
</dbReference>
<feature type="compositionally biased region" description="Basic residues" evidence="1">
    <location>
        <begin position="239"/>
        <end position="248"/>
    </location>
</feature>
<evidence type="ECO:0000313" key="3">
    <source>
        <dbReference type="Proteomes" id="UP000006757"/>
    </source>
</evidence>
<dbReference type="GO" id="GO:0008757">
    <property type="term" value="F:S-adenosylmethionine-dependent methyltransferase activity"/>
    <property type="evidence" value="ECO:0007669"/>
    <property type="project" value="UniProtKB-ARBA"/>
</dbReference>
<gene>
    <name evidence="2" type="ORF">A1Q2_03075</name>
</gene>
<protein>
    <recommendedName>
        <fullName evidence="4">S-adenosylmethionine-dependent methyltransferase</fullName>
    </recommendedName>
</protein>
<accession>K1WNQ3</accession>
<feature type="region of interest" description="Disordered" evidence="1">
    <location>
        <begin position="50"/>
        <end position="87"/>
    </location>
</feature>
<dbReference type="OrthoDB" id="433955at2759"/>
<dbReference type="SUPFAM" id="SSF53335">
    <property type="entry name" value="S-adenosyl-L-methionine-dependent methyltransferases"/>
    <property type="match status" value="1"/>
</dbReference>
<dbReference type="EMBL" id="AMBO01000278">
    <property type="protein sequence ID" value="EKD02649.1"/>
    <property type="molecule type" value="Genomic_DNA"/>
</dbReference>
<evidence type="ECO:0000313" key="2">
    <source>
        <dbReference type="EMBL" id="EKD02649.1"/>
    </source>
</evidence>